<keyword evidence="1" id="KW-0675">Receptor</keyword>
<reference evidence="1 2" key="1">
    <citation type="journal article" date="2022" name="Plant J.">
        <title>Chromosome-level genome of Camellia lanceoleosa provides a valuable resource for understanding genome evolution and self-incompatibility.</title>
        <authorList>
            <person name="Gong W."/>
            <person name="Xiao S."/>
            <person name="Wang L."/>
            <person name="Liao Z."/>
            <person name="Chang Y."/>
            <person name="Mo W."/>
            <person name="Hu G."/>
            <person name="Li W."/>
            <person name="Zhao G."/>
            <person name="Zhu H."/>
            <person name="Hu X."/>
            <person name="Ji K."/>
            <person name="Xiang X."/>
            <person name="Song Q."/>
            <person name="Yuan D."/>
            <person name="Jin S."/>
            <person name="Zhang L."/>
        </authorList>
    </citation>
    <scope>NUCLEOTIDE SEQUENCE [LARGE SCALE GENOMIC DNA]</scope>
    <source>
        <strain evidence="1">SQ_2022a</strain>
    </source>
</reference>
<organism evidence="1 2">
    <name type="scientific">Camellia lanceoleosa</name>
    <dbReference type="NCBI Taxonomy" id="1840588"/>
    <lineage>
        <taxon>Eukaryota</taxon>
        <taxon>Viridiplantae</taxon>
        <taxon>Streptophyta</taxon>
        <taxon>Embryophyta</taxon>
        <taxon>Tracheophyta</taxon>
        <taxon>Spermatophyta</taxon>
        <taxon>Magnoliopsida</taxon>
        <taxon>eudicotyledons</taxon>
        <taxon>Gunneridae</taxon>
        <taxon>Pentapetalae</taxon>
        <taxon>asterids</taxon>
        <taxon>Ericales</taxon>
        <taxon>Theaceae</taxon>
        <taxon>Camellia</taxon>
    </lineage>
</organism>
<dbReference type="EMBL" id="CM045761">
    <property type="protein sequence ID" value="KAI8016069.1"/>
    <property type="molecule type" value="Genomic_DNA"/>
</dbReference>
<keyword evidence="1" id="KW-0808">Transferase</keyword>
<name>A0ACC0HSM6_9ERIC</name>
<keyword evidence="1" id="KW-0418">Kinase</keyword>
<accession>A0ACC0HSM6</accession>
<keyword evidence="2" id="KW-1185">Reference proteome</keyword>
<protein>
    <submittedName>
        <fullName evidence="1">MDIS1-interacting receptor like kinase 2</fullName>
    </submittedName>
</protein>
<dbReference type="Proteomes" id="UP001060215">
    <property type="component" value="Chromosome 4"/>
</dbReference>
<evidence type="ECO:0000313" key="1">
    <source>
        <dbReference type="EMBL" id="KAI8016069.1"/>
    </source>
</evidence>
<evidence type="ECO:0000313" key="2">
    <source>
        <dbReference type="Proteomes" id="UP001060215"/>
    </source>
</evidence>
<proteinExistence type="predicted"/>
<sequence length="129" mass="14201">MEVNEKLDVYSFGVLTLEVLMGKHPSDLISSLSLSLQLPSLSSSSSSSSPRTAYDILLKDILDTRLPPPRNHMEEEVVLVAKLALACLHTSSQCRPTMQQVSVALSKERPPLQNPFHLISLGKLFDVNC</sequence>
<gene>
    <name evidence="1" type="ORF">LOK49_LG05G02763</name>
</gene>
<comment type="caution">
    <text evidence="1">The sequence shown here is derived from an EMBL/GenBank/DDBJ whole genome shotgun (WGS) entry which is preliminary data.</text>
</comment>